<keyword evidence="2" id="KW-0732">Signal</keyword>
<organism evidence="3">
    <name type="scientific">Amphora coffeiformis</name>
    <dbReference type="NCBI Taxonomy" id="265554"/>
    <lineage>
        <taxon>Eukaryota</taxon>
        <taxon>Sar</taxon>
        <taxon>Stramenopiles</taxon>
        <taxon>Ochrophyta</taxon>
        <taxon>Bacillariophyta</taxon>
        <taxon>Bacillariophyceae</taxon>
        <taxon>Bacillariophycidae</taxon>
        <taxon>Thalassiophysales</taxon>
        <taxon>Catenulaceae</taxon>
        <taxon>Amphora</taxon>
    </lineage>
</organism>
<dbReference type="EMBL" id="HBIM01022300">
    <property type="protein sequence ID" value="CAE0419775.1"/>
    <property type="molecule type" value="Transcribed_RNA"/>
</dbReference>
<feature type="compositionally biased region" description="Polar residues" evidence="1">
    <location>
        <begin position="42"/>
        <end position="53"/>
    </location>
</feature>
<evidence type="ECO:0000256" key="1">
    <source>
        <dbReference type="SAM" id="MobiDB-lite"/>
    </source>
</evidence>
<feature type="compositionally biased region" description="Low complexity" evidence="1">
    <location>
        <begin position="29"/>
        <end position="41"/>
    </location>
</feature>
<feature type="region of interest" description="Disordered" evidence="1">
    <location>
        <begin position="29"/>
        <end position="54"/>
    </location>
</feature>
<sequence>MKLVVFAIVWQIAGVVAFQPHPKAAKTVTATTTTTASPSSSLLRSTQDGNASVPSLEGKTVYKRTLFRLQPSPDLTLYNALVIEERLRFRPSKDDPTFMEPFGPRTLLLRDGQVEEGDIGDEFCTIHVHEVPPSTKTRSSTSTLQHGGRAGAVDESLVLSLVLAAQPDACQGPMLEIAAREGLGALVGCLGAAFATQTPEERAARQPTMEDLEEDVLTVPVDHVTEKLLPTGLTSLTITDPDPVMLDLCAAQVSSIGKSKKLHVQPLDWSKRSLPMARGATAGRPEYATVALADCPLTFPETREMVRTVAHRVGPSNPSLTRYLVEDDVDDKLRPSLTPRFIHVCREGREETVYLRKYLTEGCRMNVATDYITVEKIGFAIQSIDTVPPNEEGALLDPLELEVASLEELKYQVITAQHHVDYTGGGSGEVFFPLEATDFSVGQRGSGGGSGGLEPERGSFLG</sequence>
<proteinExistence type="predicted"/>
<feature type="signal peptide" evidence="2">
    <location>
        <begin position="1"/>
        <end position="17"/>
    </location>
</feature>
<dbReference type="Gene3D" id="3.40.50.150">
    <property type="entry name" value="Vaccinia Virus protein VP39"/>
    <property type="match status" value="1"/>
</dbReference>
<evidence type="ECO:0000313" key="3">
    <source>
        <dbReference type="EMBL" id="CAE0419775.1"/>
    </source>
</evidence>
<evidence type="ECO:0000256" key="2">
    <source>
        <dbReference type="SAM" id="SignalP"/>
    </source>
</evidence>
<dbReference type="AlphaFoldDB" id="A0A7S3P8C6"/>
<accession>A0A7S3P8C6</accession>
<reference evidence="3" key="1">
    <citation type="submission" date="2021-01" db="EMBL/GenBank/DDBJ databases">
        <authorList>
            <person name="Corre E."/>
            <person name="Pelletier E."/>
            <person name="Niang G."/>
            <person name="Scheremetjew M."/>
            <person name="Finn R."/>
            <person name="Kale V."/>
            <person name="Holt S."/>
            <person name="Cochrane G."/>
            <person name="Meng A."/>
            <person name="Brown T."/>
            <person name="Cohen L."/>
        </authorList>
    </citation>
    <scope>NUCLEOTIDE SEQUENCE</scope>
    <source>
        <strain evidence="3">CCMP127</strain>
    </source>
</reference>
<feature type="region of interest" description="Disordered" evidence="1">
    <location>
        <begin position="442"/>
        <end position="462"/>
    </location>
</feature>
<name>A0A7S3P8C6_9STRA</name>
<protein>
    <submittedName>
        <fullName evidence="3">Uncharacterized protein</fullName>
    </submittedName>
</protein>
<gene>
    <name evidence="3" type="ORF">ACOF00016_LOCUS16581</name>
</gene>
<feature type="chain" id="PRO_5031057907" evidence="2">
    <location>
        <begin position="18"/>
        <end position="462"/>
    </location>
</feature>
<dbReference type="InterPro" id="IPR029063">
    <property type="entry name" value="SAM-dependent_MTases_sf"/>
</dbReference>